<organism evidence="2 3">
    <name type="scientific">Limosa lapponica baueri</name>
    <dbReference type="NCBI Taxonomy" id="1758121"/>
    <lineage>
        <taxon>Eukaryota</taxon>
        <taxon>Metazoa</taxon>
        <taxon>Chordata</taxon>
        <taxon>Craniata</taxon>
        <taxon>Vertebrata</taxon>
        <taxon>Euteleostomi</taxon>
        <taxon>Archelosauria</taxon>
        <taxon>Archosauria</taxon>
        <taxon>Dinosauria</taxon>
        <taxon>Saurischia</taxon>
        <taxon>Theropoda</taxon>
        <taxon>Coelurosauria</taxon>
        <taxon>Aves</taxon>
        <taxon>Neognathae</taxon>
        <taxon>Neoaves</taxon>
        <taxon>Charadriiformes</taxon>
        <taxon>Scolopacidae</taxon>
        <taxon>Limosa</taxon>
    </lineage>
</organism>
<protein>
    <submittedName>
        <fullName evidence="2">Uncharacterized protein</fullName>
    </submittedName>
</protein>
<dbReference type="AlphaFoldDB" id="A0A2I0TC87"/>
<reference evidence="3" key="1">
    <citation type="submission" date="2017-11" db="EMBL/GenBank/DDBJ databases">
        <authorList>
            <person name="Lima N.C."/>
            <person name="Parody-Merino A.M."/>
            <person name="Battley P.F."/>
            <person name="Fidler A.E."/>
            <person name="Prosdocimi F."/>
        </authorList>
    </citation>
    <scope>NUCLEOTIDE SEQUENCE [LARGE SCALE GENOMIC DNA]</scope>
</reference>
<name>A0A2I0TC87_LIMLA</name>
<sequence>MGAPVVFAGLLCLWREWGHHHLPGDGMQAHLPSPLCHGGRLHHPVLWTLQVLLLGAPPRAGSGGSSGGGHCVPHLSGPCGGQEVL</sequence>
<dbReference type="EMBL" id="KZ512869">
    <property type="protein sequence ID" value="PKU31396.1"/>
    <property type="molecule type" value="Genomic_DNA"/>
</dbReference>
<gene>
    <name evidence="2" type="ORF">llap_18299</name>
</gene>
<dbReference type="Proteomes" id="UP000233556">
    <property type="component" value="Unassembled WGS sequence"/>
</dbReference>
<accession>A0A2I0TC87</accession>
<keyword evidence="3" id="KW-1185">Reference proteome</keyword>
<feature type="region of interest" description="Disordered" evidence="1">
    <location>
        <begin position="60"/>
        <end position="85"/>
    </location>
</feature>
<feature type="compositionally biased region" description="Gly residues" evidence="1">
    <location>
        <begin position="61"/>
        <end position="70"/>
    </location>
</feature>
<evidence type="ECO:0000313" key="2">
    <source>
        <dbReference type="EMBL" id="PKU31396.1"/>
    </source>
</evidence>
<proteinExistence type="predicted"/>
<reference evidence="3" key="2">
    <citation type="submission" date="2017-12" db="EMBL/GenBank/DDBJ databases">
        <title>Genome sequence of the Bar-tailed Godwit (Limosa lapponica baueri).</title>
        <authorList>
            <person name="Lima N.C.B."/>
            <person name="Parody-Merino A.M."/>
            <person name="Battley P.F."/>
            <person name="Fidler A.E."/>
            <person name="Prosdocimi F."/>
        </authorList>
    </citation>
    <scope>NUCLEOTIDE SEQUENCE [LARGE SCALE GENOMIC DNA]</scope>
</reference>
<evidence type="ECO:0000256" key="1">
    <source>
        <dbReference type="SAM" id="MobiDB-lite"/>
    </source>
</evidence>
<evidence type="ECO:0000313" key="3">
    <source>
        <dbReference type="Proteomes" id="UP000233556"/>
    </source>
</evidence>